<dbReference type="OrthoDB" id="28834at2157"/>
<sequence>MIEIFNGDEYRVYIDDYVMVFRPKTISGNVLLLPPPGVKPQFYSVLAVLLTKLGIGVVMPRRHLPCSQSRLRQVINKLLERGNYDLVVMLGFDLDTISNPRLIIGFSGDNFVKQLVRSNVPGSVHGLLINDCAWVRDSVRNAVFSIDEELPSLSTIVRIRDLVLNTLHLGGVSKNNN</sequence>
<evidence type="ECO:0000313" key="2">
    <source>
        <dbReference type="Proteomes" id="UP000006681"/>
    </source>
</evidence>
<reference evidence="2" key="2">
    <citation type="journal article" date="2010" name="Stand. Genomic Sci.">
        <title>Complete genome sequence of Vulcanisaeta distributa type strain (IC-017T).</title>
        <authorList>
            <person name="Mavromatis K."/>
            <person name="Sikorski J."/>
            <person name="Pabst E."/>
            <person name="Teshima H."/>
            <person name="Lapidus A."/>
            <person name="Lucas S."/>
            <person name="Nolan M."/>
            <person name="Glavina Del Rio T."/>
            <person name="Cheng J."/>
            <person name="Bruce D."/>
            <person name="Goodwin L."/>
            <person name="Pitluck S."/>
            <person name="Liolios K."/>
            <person name="Ivanova N."/>
            <person name="Mikhailova N."/>
            <person name="Pati A."/>
            <person name="Chen A."/>
            <person name="Palaniappan K."/>
            <person name="Land M."/>
            <person name="Hauser L."/>
            <person name="Chang Y."/>
            <person name="Jeffries C."/>
            <person name="Rohde M."/>
            <person name="Spring S."/>
            <person name="Goker M."/>
            <person name="Wirth R."/>
            <person name="Woyke T."/>
            <person name="Bristow J."/>
            <person name="Eisen J."/>
            <person name="Markowitz V."/>
            <person name="Hugenholtz P."/>
            <person name="Klenk H."/>
            <person name="Kyrpides N."/>
        </authorList>
    </citation>
    <scope>NUCLEOTIDE SEQUENCE [LARGE SCALE GENOMIC DNA]</scope>
    <source>
        <strain evidence="2">DSM 14429 / JCM 11212 / NBRC 100878 / IC-017</strain>
    </source>
</reference>
<keyword evidence="2" id="KW-1185">Reference proteome</keyword>
<dbReference type="Proteomes" id="UP000006681">
    <property type="component" value="Chromosome"/>
</dbReference>
<reference evidence="1 2" key="1">
    <citation type="journal article" date="2010" name="Stand. Genomic Sci.">
        <title>Complete genome sequence of Vulcanisaeta distributa type strain (IC-017).</title>
        <authorList>
            <person name="Mavromatis K."/>
            <person name="Sikorski J."/>
            <person name="Pabst E."/>
            <person name="Teshima H."/>
            <person name="Lapidus A."/>
            <person name="Lucas S."/>
            <person name="Nolan M."/>
            <person name="Glavina Del Rio T."/>
            <person name="Cheng J.F."/>
            <person name="Bruce D."/>
            <person name="Goodwin L."/>
            <person name="Pitluck S."/>
            <person name="Liolios K."/>
            <person name="Ivanova N."/>
            <person name="Mikhailova N."/>
            <person name="Pati A."/>
            <person name="Chen A."/>
            <person name="Palaniappan K."/>
            <person name="Land M."/>
            <person name="Hauser L."/>
            <person name="Chang Y.J."/>
            <person name="Jeffries C.D."/>
            <person name="Rohde M."/>
            <person name="Spring S."/>
            <person name="Goker M."/>
            <person name="Wirth R."/>
            <person name="Woyke T."/>
            <person name="Bristow J."/>
            <person name="Eisen J.A."/>
            <person name="Markowitz V."/>
            <person name="Hugenholtz P."/>
            <person name="Klenk H.P."/>
            <person name="Kyrpides N.C."/>
        </authorList>
    </citation>
    <scope>NUCLEOTIDE SEQUENCE [LARGE SCALE GENOMIC DNA]</scope>
    <source>
        <strain evidence="2">DSM 14429 / JCM 11212 / NBRC 100878 / IC-017</strain>
    </source>
</reference>
<accession>E1QNP7</accession>
<protein>
    <submittedName>
        <fullName evidence="1">Uncharacterized protein</fullName>
    </submittedName>
</protein>
<dbReference type="EMBL" id="CP002100">
    <property type="protein sequence ID" value="ADN50143.1"/>
    <property type="molecule type" value="Genomic_DNA"/>
</dbReference>
<dbReference type="KEGG" id="vdi:Vdis_0750"/>
<dbReference type="STRING" id="572478.Vdis_0750"/>
<organism evidence="1 2">
    <name type="scientific">Vulcanisaeta distributa (strain DSM 14429 / JCM 11212 / NBRC 100878 / IC-017)</name>
    <dbReference type="NCBI Taxonomy" id="572478"/>
    <lineage>
        <taxon>Archaea</taxon>
        <taxon>Thermoproteota</taxon>
        <taxon>Thermoprotei</taxon>
        <taxon>Thermoproteales</taxon>
        <taxon>Thermoproteaceae</taxon>
        <taxon>Vulcanisaeta</taxon>
    </lineage>
</organism>
<dbReference type="AlphaFoldDB" id="E1QNP7"/>
<dbReference type="RefSeq" id="WP_013335868.1">
    <property type="nucleotide sequence ID" value="NC_014537.1"/>
</dbReference>
<proteinExistence type="predicted"/>
<dbReference type="GeneID" id="9751675"/>
<dbReference type="eggNOG" id="arCOG13804">
    <property type="taxonomic scope" value="Archaea"/>
</dbReference>
<name>E1QNP7_VULDI</name>
<dbReference type="HOGENOM" id="CLU_1514700_0_0_2"/>
<evidence type="ECO:0000313" key="1">
    <source>
        <dbReference type="EMBL" id="ADN50143.1"/>
    </source>
</evidence>
<gene>
    <name evidence="1" type="ordered locus">Vdis_0750</name>
</gene>